<keyword evidence="2" id="KW-1185">Reference proteome</keyword>
<evidence type="ECO:0000313" key="2">
    <source>
        <dbReference type="Proteomes" id="UP000839052"/>
    </source>
</evidence>
<protein>
    <submittedName>
        <fullName evidence="1">Uncharacterized protein</fullName>
    </submittedName>
</protein>
<reference evidence="1 2" key="1">
    <citation type="submission" date="2021-10" db="EMBL/GenBank/DDBJ databases">
        <authorList>
            <person name="Koch H."/>
        </authorList>
    </citation>
    <scope>NUCLEOTIDE SEQUENCE [LARGE SCALE GENOMIC DNA]</scope>
    <source>
        <strain evidence="1">6680</strain>
    </source>
</reference>
<sequence length="47" mass="5333">MSEAYGLMQKAENHLMVSDDTAQPQRGNDWIIFAQSVFISDERNCKG</sequence>
<name>A0ABM8Z131_9PROT</name>
<gene>
    <name evidence="1" type="ORF">NTG6680_2264</name>
</gene>
<proteinExistence type="predicted"/>
<accession>A0ABM8Z131</accession>
<dbReference type="Proteomes" id="UP000839052">
    <property type="component" value="Chromosome"/>
</dbReference>
<evidence type="ECO:0000313" key="1">
    <source>
        <dbReference type="EMBL" id="CAG9933513.1"/>
    </source>
</evidence>
<dbReference type="EMBL" id="OU912926">
    <property type="protein sequence ID" value="CAG9933513.1"/>
    <property type="molecule type" value="Genomic_DNA"/>
</dbReference>
<organism evidence="1 2">
    <name type="scientific">Candidatus Nitrotoga arctica</name>
    <dbReference type="NCBI Taxonomy" id="453162"/>
    <lineage>
        <taxon>Bacteria</taxon>
        <taxon>Pseudomonadati</taxon>
        <taxon>Pseudomonadota</taxon>
        <taxon>Betaproteobacteria</taxon>
        <taxon>Nitrosomonadales</taxon>
        <taxon>Gallionellaceae</taxon>
        <taxon>Candidatus Nitrotoga</taxon>
    </lineage>
</organism>
<dbReference type="RefSeq" id="WP_320412268.1">
    <property type="nucleotide sequence ID" value="NZ_OU912926.1"/>
</dbReference>